<dbReference type="Pfam" id="PF00037">
    <property type="entry name" value="Fer4"/>
    <property type="match status" value="2"/>
</dbReference>
<dbReference type="Gene3D" id="3.30.70.20">
    <property type="match status" value="1"/>
</dbReference>
<dbReference type="SUPFAM" id="SSF54862">
    <property type="entry name" value="4Fe-4S ferredoxins"/>
    <property type="match status" value="1"/>
</dbReference>
<name>A0A9D2CS28_9FIRM</name>
<accession>A0A9D2CS28</accession>
<dbReference type="PROSITE" id="PS00198">
    <property type="entry name" value="4FE4S_FER_1"/>
    <property type="match status" value="1"/>
</dbReference>
<evidence type="ECO:0000313" key="6">
    <source>
        <dbReference type="Proteomes" id="UP000886750"/>
    </source>
</evidence>
<dbReference type="EMBL" id="DXCQ01000074">
    <property type="protein sequence ID" value="HIY97694.1"/>
    <property type="molecule type" value="Genomic_DNA"/>
</dbReference>
<gene>
    <name evidence="5" type="ORF">H9729_08385</name>
</gene>
<dbReference type="Proteomes" id="UP000886750">
    <property type="component" value="Unassembled WGS sequence"/>
</dbReference>
<dbReference type="InterPro" id="IPR017896">
    <property type="entry name" value="4Fe4S_Fe-S-bd"/>
</dbReference>
<feature type="domain" description="4Fe-4S ferredoxin-type" evidence="4">
    <location>
        <begin position="6"/>
        <end position="35"/>
    </location>
</feature>
<dbReference type="GO" id="GO:0046872">
    <property type="term" value="F:metal ion binding"/>
    <property type="evidence" value="ECO:0007669"/>
    <property type="project" value="UniProtKB-KW"/>
</dbReference>
<evidence type="ECO:0000256" key="1">
    <source>
        <dbReference type="ARBA" id="ARBA00022723"/>
    </source>
</evidence>
<proteinExistence type="predicted"/>
<evidence type="ECO:0000259" key="4">
    <source>
        <dbReference type="PROSITE" id="PS51379"/>
    </source>
</evidence>
<keyword evidence="3" id="KW-0411">Iron-sulfur</keyword>
<keyword evidence="1" id="KW-0479">Metal-binding</keyword>
<evidence type="ECO:0000313" key="5">
    <source>
        <dbReference type="EMBL" id="HIY97694.1"/>
    </source>
</evidence>
<comment type="caution">
    <text evidence="5">The sequence shown here is derived from an EMBL/GenBank/DDBJ whole genome shotgun (WGS) entry which is preliminary data.</text>
</comment>
<evidence type="ECO:0000256" key="3">
    <source>
        <dbReference type="ARBA" id="ARBA00023014"/>
    </source>
</evidence>
<reference evidence="5" key="1">
    <citation type="journal article" date="2021" name="PeerJ">
        <title>Extensive microbial diversity within the chicken gut microbiome revealed by metagenomics and culture.</title>
        <authorList>
            <person name="Gilroy R."/>
            <person name="Ravi A."/>
            <person name="Getino M."/>
            <person name="Pursley I."/>
            <person name="Horton D.L."/>
            <person name="Alikhan N.F."/>
            <person name="Baker D."/>
            <person name="Gharbi K."/>
            <person name="Hall N."/>
            <person name="Watson M."/>
            <person name="Adriaenssens E.M."/>
            <person name="Foster-Nyarko E."/>
            <person name="Jarju S."/>
            <person name="Secka A."/>
            <person name="Antonio M."/>
            <person name="Oren A."/>
            <person name="Chaudhuri R.R."/>
            <person name="La Ragione R."/>
            <person name="Hildebrand F."/>
            <person name="Pallen M.J."/>
        </authorList>
    </citation>
    <scope>NUCLEOTIDE SEQUENCE</scope>
    <source>
        <strain evidence="5">1345</strain>
    </source>
</reference>
<reference evidence="5" key="2">
    <citation type="submission" date="2021-04" db="EMBL/GenBank/DDBJ databases">
        <authorList>
            <person name="Gilroy R."/>
        </authorList>
    </citation>
    <scope>NUCLEOTIDE SEQUENCE</scope>
    <source>
        <strain evidence="5">1345</strain>
    </source>
</reference>
<evidence type="ECO:0000256" key="2">
    <source>
        <dbReference type="ARBA" id="ARBA00023004"/>
    </source>
</evidence>
<feature type="domain" description="4Fe-4S ferredoxin-type" evidence="4">
    <location>
        <begin position="36"/>
        <end position="60"/>
    </location>
</feature>
<dbReference type="GO" id="GO:0051536">
    <property type="term" value="F:iron-sulfur cluster binding"/>
    <property type="evidence" value="ECO:0007669"/>
    <property type="project" value="UniProtKB-KW"/>
</dbReference>
<dbReference type="AlphaFoldDB" id="A0A9D2CS28"/>
<sequence>MTAPKPAPELDAEKCTHCGKCISVCPVNNLTADLKDGGKCIACAACVKLCPQGARAFMDEHIAAVREKLEKNCTARRSPEFFV</sequence>
<protein>
    <submittedName>
        <fullName evidence="5">4Fe-4S binding protein</fullName>
    </submittedName>
</protein>
<dbReference type="PROSITE" id="PS51379">
    <property type="entry name" value="4FE4S_FER_2"/>
    <property type="match status" value="2"/>
</dbReference>
<keyword evidence="2" id="KW-0408">Iron</keyword>
<dbReference type="InterPro" id="IPR017900">
    <property type="entry name" value="4Fe4S_Fe_S_CS"/>
</dbReference>
<organism evidence="5 6">
    <name type="scientific">Candidatus Borkfalkia excrementigallinarum</name>
    <dbReference type="NCBI Taxonomy" id="2838506"/>
    <lineage>
        <taxon>Bacteria</taxon>
        <taxon>Bacillati</taxon>
        <taxon>Bacillota</taxon>
        <taxon>Clostridia</taxon>
        <taxon>Christensenellales</taxon>
        <taxon>Christensenellaceae</taxon>
        <taxon>Candidatus Borkfalkia</taxon>
    </lineage>
</organism>